<sequence>MLEAPATESKPNEIRYRTGIPTLTSFENNFSDSIDYYKVKEGQYSYLDRAIQKGTTLLSNTEMDEYFKTFSDKGYKFAVTSADGIMTRYYTINYFEPPISLSNHNVLISILDKLDSSRQDLSQAETTYLSDAINRPYRWTQIGDSAASDIVKRISAQSNEFNVPTSQGEKTMRIMYIGPFSEELRLPEFQAMYGQITASTGGQ</sequence>
<dbReference type="RefSeq" id="WP_148701808.1">
    <property type="nucleotide sequence ID" value="NZ_CP007174.1"/>
</dbReference>
<name>A0A075MVW3_9ARCH</name>
<dbReference type="GeneID" id="41599013"/>
<proteinExistence type="predicted"/>
<dbReference type="HOGENOM" id="CLU_1346363_0_0_2"/>
<keyword evidence="2" id="KW-1185">Reference proteome</keyword>
<dbReference type="KEGG" id="nev:NTE_03367"/>
<organism evidence="1 2">
    <name type="scientific">Candidatus Nitrososphaera evergladensis SR1</name>
    <dbReference type="NCBI Taxonomy" id="1459636"/>
    <lineage>
        <taxon>Archaea</taxon>
        <taxon>Nitrososphaerota</taxon>
        <taxon>Nitrososphaeria</taxon>
        <taxon>Nitrososphaerales</taxon>
        <taxon>Nitrososphaeraceae</taxon>
        <taxon>Nitrososphaera</taxon>
    </lineage>
</organism>
<evidence type="ECO:0000313" key="1">
    <source>
        <dbReference type="EMBL" id="AIF85395.1"/>
    </source>
</evidence>
<accession>A0A075MVW3</accession>
<dbReference type="EMBL" id="CP007174">
    <property type="protein sequence ID" value="AIF85395.1"/>
    <property type="molecule type" value="Genomic_DNA"/>
</dbReference>
<dbReference type="Proteomes" id="UP000028194">
    <property type="component" value="Chromosome"/>
</dbReference>
<dbReference type="AlphaFoldDB" id="A0A075MVW3"/>
<protein>
    <submittedName>
        <fullName evidence="1">Uncharacterized protein</fullName>
    </submittedName>
</protein>
<reference evidence="1 2" key="1">
    <citation type="journal article" date="2014" name="PLoS ONE">
        <title>Genome Sequence of Candidatus Nitrososphaera evergladensis from Group I.1b Enriched from Everglades Soil Reveals Novel Genomic Features of the Ammonia-Oxidizing Archaea.</title>
        <authorList>
            <person name="Zhalnina K.V."/>
            <person name="Dias R."/>
            <person name="Leonard M.T."/>
            <person name="Dorr de Quadros P."/>
            <person name="Camargo F.A."/>
            <person name="Drew J.C."/>
            <person name="Farmerie W.G."/>
            <person name="Daroub S.H."/>
            <person name="Triplett E.W."/>
        </authorList>
    </citation>
    <scope>NUCLEOTIDE SEQUENCE [LARGE SCALE GENOMIC DNA]</scope>
    <source>
        <strain evidence="1 2">SR1</strain>
    </source>
</reference>
<gene>
    <name evidence="1" type="ORF">NTE_03367</name>
</gene>
<evidence type="ECO:0000313" key="2">
    <source>
        <dbReference type="Proteomes" id="UP000028194"/>
    </source>
</evidence>